<dbReference type="OMA" id="EMASTRC"/>
<keyword evidence="2" id="KW-1185">Reference proteome</keyword>
<dbReference type="PANTHER" id="PTHR33879:SF3">
    <property type="entry name" value="17.6 KDA CLASS II HEAT SHOCK PROTEIN-RELATED"/>
    <property type="match status" value="1"/>
</dbReference>
<proteinExistence type="predicted"/>
<dbReference type="Proteomes" id="UP000243459">
    <property type="component" value="Chromosome 3"/>
</dbReference>
<evidence type="ECO:0000313" key="1">
    <source>
        <dbReference type="EMBL" id="ONK74327.1"/>
    </source>
</evidence>
<sequence>MPMHSFILIPGYPNPHFADLAELRYHSPTTGKDAYVAVEEGPTAFTFTAATDDLDAGVRAHAIEIYPGVLKVVIRDGGEDLEEEMELDRWRFRLPNETRPRLATAEYVDGELIVVVPKGAEDEEEEEREEFGVGRLVLVQ</sequence>
<dbReference type="EMBL" id="CM007383">
    <property type="protein sequence ID" value="ONK74327.1"/>
    <property type="molecule type" value="Genomic_DNA"/>
</dbReference>
<dbReference type="Gramene" id="ONK74327">
    <property type="protein sequence ID" value="ONK74327"/>
    <property type="gene ID" value="A4U43_C03F5100"/>
</dbReference>
<dbReference type="CDD" id="cd00298">
    <property type="entry name" value="ACD_sHsps_p23-like"/>
    <property type="match status" value="1"/>
</dbReference>
<evidence type="ECO:0008006" key="3">
    <source>
        <dbReference type="Google" id="ProtNLM"/>
    </source>
</evidence>
<protein>
    <recommendedName>
        <fullName evidence="3">SHSP domain-containing protein</fullName>
    </recommendedName>
</protein>
<accession>A0A5P1FA81</accession>
<dbReference type="AlphaFoldDB" id="A0A5P1FA81"/>
<reference evidence="2" key="1">
    <citation type="journal article" date="2017" name="Nat. Commun.">
        <title>The asparagus genome sheds light on the origin and evolution of a young Y chromosome.</title>
        <authorList>
            <person name="Harkess A."/>
            <person name="Zhou J."/>
            <person name="Xu C."/>
            <person name="Bowers J.E."/>
            <person name="Van der Hulst R."/>
            <person name="Ayyampalayam S."/>
            <person name="Mercati F."/>
            <person name="Riccardi P."/>
            <person name="McKain M.R."/>
            <person name="Kakrana A."/>
            <person name="Tang H."/>
            <person name="Ray J."/>
            <person name="Groenendijk J."/>
            <person name="Arikit S."/>
            <person name="Mathioni S.M."/>
            <person name="Nakano M."/>
            <person name="Shan H."/>
            <person name="Telgmann-Rauber A."/>
            <person name="Kanno A."/>
            <person name="Yue Z."/>
            <person name="Chen H."/>
            <person name="Li W."/>
            <person name="Chen Y."/>
            <person name="Xu X."/>
            <person name="Zhang Y."/>
            <person name="Luo S."/>
            <person name="Chen H."/>
            <person name="Gao J."/>
            <person name="Mao Z."/>
            <person name="Pires J.C."/>
            <person name="Luo M."/>
            <person name="Kudrna D."/>
            <person name="Wing R.A."/>
            <person name="Meyers B.C."/>
            <person name="Yi K."/>
            <person name="Kong H."/>
            <person name="Lavrijsen P."/>
            <person name="Sunseri F."/>
            <person name="Falavigna A."/>
            <person name="Ye Y."/>
            <person name="Leebens-Mack J.H."/>
            <person name="Chen G."/>
        </authorList>
    </citation>
    <scope>NUCLEOTIDE SEQUENCE [LARGE SCALE GENOMIC DNA]</scope>
    <source>
        <strain evidence="2">cv. DH0086</strain>
    </source>
</reference>
<dbReference type="PANTHER" id="PTHR33879">
    <property type="entry name" value="17.6 KDA CLASS II HEAT SHOCK PROTEIN-RELATED"/>
    <property type="match status" value="1"/>
</dbReference>
<gene>
    <name evidence="1" type="ORF">A4U43_C03F5100</name>
</gene>
<organism evidence="1 2">
    <name type="scientific">Asparagus officinalis</name>
    <name type="common">Garden asparagus</name>
    <dbReference type="NCBI Taxonomy" id="4686"/>
    <lineage>
        <taxon>Eukaryota</taxon>
        <taxon>Viridiplantae</taxon>
        <taxon>Streptophyta</taxon>
        <taxon>Embryophyta</taxon>
        <taxon>Tracheophyta</taxon>
        <taxon>Spermatophyta</taxon>
        <taxon>Magnoliopsida</taxon>
        <taxon>Liliopsida</taxon>
        <taxon>Asparagales</taxon>
        <taxon>Asparagaceae</taxon>
        <taxon>Asparagoideae</taxon>
        <taxon>Asparagus</taxon>
    </lineage>
</organism>
<evidence type="ECO:0000313" key="2">
    <source>
        <dbReference type="Proteomes" id="UP000243459"/>
    </source>
</evidence>
<name>A0A5P1FA81_ASPOF</name>